<feature type="transmembrane region" description="Helical" evidence="1">
    <location>
        <begin position="20"/>
        <end position="40"/>
    </location>
</feature>
<comment type="caution">
    <text evidence="3">The sequence shown here is derived from an EMBL/GenBank/DDBJ whole genome shotgun (WGS) entry which is preliminary data.</text>
</comment>
<dbReference type="Pfam" id="PF05170">
    <property type="entry name" value="AsmA"/>
    <property type="match status" value="2"/>
</dbReference>
<dbReference type="RefSeq" id="WP_146311781.1">
    <property type="nucleotide sequence ID" value="NZ_VOHE01000002.1"/>
</dbReference>
<dbReference type="InterPro" id="IPR052894">
    <property type="entry name" value="AsmA-related"/>
</dbReference>
<sequence length="648" mass="70224">MATGGPQPRHRWRRPSRRALALAVAVAIAAVAVLVLLWDWNWFKGPIERIVEARTGRSFDIRGDLNVDLGRLTTVTAGQLRLGNASWSEHEDMATAERLALQVELWPLLIGRVRLAELRLDAPDVRLEAHPEGGPGNWDFGFEGNGEPLHLRRLWIRDGRLRYDNPGRDTGIDIHVASREPRREDAAPPVELEGEGRWRGAGFSLEGRAESPLELRDADHPYRLDLRARAGATRAHARGSLTAPFNLQAFQAQFALAGRNLAELYPLFGVAMPDTPPYAFDGRLERDGATWHYRGFEGKVGQSDLSGSASLTTGGERPVLVADLVSKRLDLDDLAGFLGAAPDAEGEELDPELTRRAQAQRARGKVLPDTPYDLAKLRAMDADVRLRAQRINAPRLPLDDMDAHLVLENGLARLEPVNFGVAGGDIRADVRMDARTDAIRTRLRAQLRGIELAQLFPDAELTRDAAGRLGGNIALTGGGNSIAAMLAGADGDVALGMGRGEISNLLLELAGIDIYESLKFLLGRDRKAQVRCAFADFDVASGTMQARALAFDTSDTIIVGQGQVDLEAETLDIELRPQPKDRSILALRSPLHLGGTFAAPSFRPDFARLGLRGAVALALGSIAPPAALLATLELGPGEDSDCGGRYAK</sequence>
<dbReference type="AlphaFoldDB" id="A0A5C5U539"/>
<keyword evidence="1" id="KW-0472">Membrane</keyword>
<organism evidence="3 4">
    <name type="scientific">Luteimonas wenzhouensis</name>
    <dbReference type="NCBI Taxonomy" id="2599615"/>
    <lineage>
        <taxon>Bacteria</taxon>
        <taxon>Pseudomonadati</taxon>
        <taxon>Pseudomonadota</taxon>
        <taxon>Gammaproteobacteria</taxon>
        <taxon>Lysobacterales</taxon>
        <taxon>Lysobacteraceae</taxon>
        <taxon>Luteimonas</taxon>
    </lineage>
</organism>
<feature type="domain" description="AsmA" evidence="2">
    <location>
        <begin position="25"/>
        <end position="143"/>
    </location>
</feature>
<keyword evidence="4" id="KW-1185">Reference proteome</keyword>
<dbReference type="GO" id="GO:0005886">
    <property type="term" value="C:plasma membrane"/>
    <property type="evidence" value="ECO:0007669"/>
    <property type="project" value="TreeGrafter"/>
</dbReference>
<keyword evidence="1" id="KW-1133">Transmembrane helix</keyword>
<dbReference type="PANTHER" id="PTHR30441">
    <property type="entry name" value="DUF748 DOMAIN-CONTAINING PROTEIN"/>
    <property type="match status" value="1"/>
</dbReference>
<accession>A0A5C5U539</accession>
<dbReference type="PANTHER" id="PTHR30441:SF9">
    <property type="entry name" value="ASMA FAMILY PROTEIN YHJG"/>
    <property type="match status" value="1"/>
</dbReference>
<dbReference type="InterPro" id="IPR007844">
    <property type="entry name" value="AsmA"/>
</dbReference>
<dbReference type="GO" id="GO:0090313">
    <property type="term" value="P:regulation of protein targeting to membrane"/>
    <property type="evidence" value="ECO:0007669"/>
    <property type="project" value="TreeGrafter"/>
</dbReference>
<evidence type="ECO:0000313" key="4">
    <source>
        <dbReference type="Proteomes" id="UP000315949"/>
    </source>
</evidence>
<feature type="domain" description="AsmA" evidence="2">
    <location>
        <begin position="227"/>
        <end position="546"/>
    </location>
</feature>
<evidence type="ECO:0000313" key="3">
    <source>
        <dbReference type="EMBL" id="TWT20989.1"/>
    </source>
</evidence>
<evidence type="ECO:0000259" key="2">
    <source>
        <dbReference type="Pfam" id="PF05170"/>
    </source>
</evidence>
<name>A0A5C5U539_9GAMM</name>
<reference evidence="3 4" key="1">
    <citation type="submission" date="2019-07" db="EMBL/GenBank/DDBJ databases">
        <title>Luteimonas sp. YD-1 nov., isolated from acidic soil.</title>
        <authorList>
            <person name="Zhou J."/>
        </authorList>
    </citation>
    <scope>NUCLEOTIDE SEQUENCE [LARGE SCALE GENOMIC DNA]</scope>
    <source>
        <strain evidence="3 4">YD-1</strain>
    </source>
</reference>
<dbReference type="OrthoDB" id="5749006at2"/>
<keyword evidence="1" id="KW-0812">Transmembrane</keyword>
<gene>
    <name evidence="3" type="ORF">FQY79_06335</name>
</gene>
<protein>
    <submittedName>
        <fullName evidence="3">AsmA family protein</fullName>
    </submittedName>
</protein>
<proteinExistence type="predicted"/>
<dbReference type="EMBL" id="VOHE01000002">
    <property type="protein sequence ID" value="TWT20989.1"/>
    <property type="molecule type" value="Genomic_DNA"/>
</dbReference>
<dbReference type="Proteomes" id="UP000315949">
    <property type="component" value="Unassembled WGS sequence"/>
</dbReference>
<evidence type="ECO:0000256" key="1">
    <source>
        <dbReference type="SAM" id="Phobius"/>
    </source>
</evidence>